<organism evidence="1 2">
    <name type="scientific">Romanomermis culicivorax</name>
    <name type="common">Nematode worm</name>
    <dbReference type="NCBI Taxonomy" id="13658"/>
    <lineage>
        <taxon>Eukaryota</taxon>
        <taxon>Metazoa</taxon>
        <taxon>Ecdysozoa</taxon>
        <taxon>Nematoda</taxon>
        <taxon>Enoplea</taxon>
        <taxon>Dorylaimia</taxon>
        <taxon>Mermithida</taxon>
        <taxon>Mermithoidea</taxon>
        <taxon>Mermithidae</taxon>
        <taxon>Romanomermis</taxon>
    </lineage>
</organism>
<dbReference type="AlphaFoldDB" id="A0A915JGG2"/>
<sequence>MIISRKTTSSEECCGEFARGIMDIFTESDDSEGDCIEDNNNNNTRRVFRPQINFDCYKSVEGIVTSVQHCNL</sequence>
<proteinExistence type="predicted"/>
<accession>A0A915JGG2</accession>
<dbReference type="Proteomes" id="UP000887565">
    <property type="component" value="Unplaced"/>
</dbReference>
<dbReference type="WBParaSite" id="nRc.2.0.1.t24703-RA">
    <property type="protein sequence ID" value="nRc.2.0.1.t24703-RA"/>
    <property type="gene ID" value="nRc.2.0.1.g24703"/>
</dbReference>
<keyword evidence="1" id="KW-1185">Reference proteome</keyword>
<protein>
    <submittedName>
        <fullName evidence="2">Uncharacterized protein</fullName>
    </submittedName>
</protein>
<name>A0A915JGG2_ROMCU</name>
<evidence type="ECO:0000313" key="2">
    <source>
        <dbReference type="WBParaSite" id="nRc.2.0.1.t24703-RA"/>
    </source>
</evidence>
<reference evidence="2" key="1">
    <citation type="submission" date="2022-11" db="UniProtKB">
        <authorList>
            <consortium name="WormBaseParasite"/>
        </authorList>
    </citation>
    <scope>IDENTIFICATION</scope>
</reference>
<evidence type="ECO:0000313" key="1">
    <source>
        <dbReference type="Proteomes" id="UP000887565"/>
    </source>
</evidence>